<evidence type="ECO:0000256" key="4">
    <source>
        <dbReference type="ARBA" id="ARBA00022777"/>
    </source>
</evidence>
<comment type="similarity">
    <text evidence="5 6">Belongs to the adenylate kinase family.</text>
</comment>
<keyword evidence="2 5" id="KW-0545">Nucleotide biosynthesis</keyword>
<sequence>MLNIVLFGPPGAGKGTQAAKLIEKYGFHHISTGEVIREEIRQESPLGRSMKSYIDKGHLAPDELVIDIITEYVCKHKDCKGNVFDGFPRTTPQAEAFDKIMEMHGAPINLILSLEVPDEELIKRILLRSKDSGRADDRCESVIRNRIDVYKAQTAIVAEHYKKQGKYRAVNGTGDIDGIFRNLCAEIDPLLK</sequence>
<feature type="binding site" evidence="5">
    <location>
        <position position="146"/>
    </location>
    <ligand>
        <name>AMP</name>
        <dbReference type="ChEBI" id="CHEBI:456215"/>
    </ligand>
</feature>
<feature type="binding site" evidence="5">
    <location>
        <begin position="11"/>
        <end position="16"/>
    </location>
    <ligand>
        <name>ATP</name>
        <dbReference type="ChEBI" id="CHEBI:30616"/>
    </ligand>
</feature>
<comment type="domain">
    <text evidence="5">Consists of three domains, a large central CORE domain and two small peripheral domains, NMPbind and LID, which undergo movements during catalysis. The LID domain closes over the site of phosphoryl transfer upon ATP binding. Assembling and dissambling the active center during each catalytic cycle provides an effective means to prevent ATP hydrolysis.</text>
</comment>
<comment type="caution">
    <text evidence="5">Lacks conserved residue(s) required for the propagation of feature annotation.</text>
</comment>
<feature type="binding site" evidence="5">
    <location>
        <position position="32"/>
    </location>
    <ligand>
        <name>AMP</name>
        <dbReference type="ChEBI" id="CHEBI:456215"/>
    </ligand>
</feature>
<comment type="subcellular location">
    <subcellularLocation>
        <location evidence="5 7">Cytoplasm</location>
    </subcellularLocation>
</comment>
<evidence type="ECO:0000256" key="6">
    <source>
        <dbReference type="RuleBase" id="RU003330"/>
    </source>
</evidence>
<evidence type="ECO:0000256" key="5">
    <source>
        <dbReference type="HAMAP-Rule" id="MF_00235"/>
    </source>
</evidence>
<feature type="binding site" evidence="5">
    <location>
        <position position="37"/>
    </location>
    <ligand>
        <name>AMP</name>
        <dbReference type="ChEBI" id="CHEBI:456215"/>
    </ligand>
</feature>
<dbReference type="HAMAP" id="MF_00235">
    <property type="entry name" value="Adenylate_kinase_Adk"/>
    <property type="match status" value="1"/>
</dbReference>
<keyword evidence="1 5" id="KW-0808">Transferase</keyword>
<dbReference type="PANTHER" id="PTHR23359">
    <property type="entry name" value="NUCLEOTIDE KINASE"/>
    <property type="match status" value="1"/>
</dbReference>
<protein>
    <recommendedName>
        <fullName evidence="5 7">Adenylate kinase</fullName>
        <shortName evidence="5">AK</shortName>
        <ecNumber evidence="5 7">2.7.4.3</ecNumber>
    </recommendedName>
    <alternativeName>
        <fullName evidence="5">ATP-AMP transphosphorylase</fullName>
    </alternativeName>
    <alternativeName>
        <fullName evidence="5">ATP:AMP phosphotransferase</fullName>
    </alternativeName>
    <alternativeName>
        <fullName evidence="5">Adenylate monophosphate kinase</fullName>
    </alternativeName>
</protein>
<evidence type="ECO:0000313" key="8">
    <source>
        <dbReference type="EMBL" id="MBC5615788.1"/>
    </source>
</evidence>
<dbReference type="EMBL" id="JACOOK010000001">
    <property type="protein sequence ID" value="MBC5615788.1"/>
    <property type="molecule type" value="Genomic_DNA"/>
</dbReference>
<dbReference type="SUPFAM" id="SSF52540">
    <property type="entry name" value="P-loop containing nucleoside triphosphate hydrolases"/>
    <property type="match status" value="1"/>
</dbReference>
<dbReference type="PRINTS" id="PR00094">
    <property type="entry name" value="ADENYLTKNASE"/>
</dbReference>
<dbReference type="CDD" id="cd01428">
    <property type="entry name" value="ADK"/>
    <property type="match status" value="1"/>
</dbReference>
<reference evidence="8 9" key="1">
    <citation type="submission" date="2020-08" db="EMBL/GenBank/DDBJ databases">
        <title>Genome public.</title>
        <authorList>
            <person name="Liu C."/>
            <person name="Sun Q."/>
        </authorList>
    </citation>
    <scope>NUCLEOTIDE SEQUENCE [LARGE SCALE GENOMIC DNA]</scope>
    <source>
        <strain evidence="8 9">New-7</strain>
    </source>
</reference>
<evidence type="ECO:0000313" key="9">
    <source>
        <dbReference type="Proteomes" id="UP000636891"/>
    </source>
</evidence>
<feature type="binding site" evidence="5">
    <location>
        <position position="174"/>
    </location>
    <ligand>
        <name>ATP</name>
        <dbReference type="ChEBI" id="CHEBI:30616"/>
    </ligand>
</feature>
<evidence type="ECO:0000256" key="1">
    <source>
        <dbReference type="ARBA" id="ARBA00022679"/>
    </source>
</evidence>
<dbReference type="Gene3D" id="3.40.50.300">
    <property type="entry name" value="P-loop containing nucleotide triphosphate hydrolases"/>
    <property type="match status" value="1"/>
</dbReference>
<comment type="function">
    <text evidence="5">Catalyzes the reversible transfer of the terminal phosphate group between ATP and AMP. Plays an important role in cellular energy homeostasis and in adenine nucleotide metabolism.</text>
</comment>
<evidence type="ECO:0000256" key="3">
    <source>
        <dbReference type="ARBA" id="ARBA00022741"/>
    </source>
</evidence>
<organism evidence="8 9">
    <name type="scientific">Alistipes hominis</name>
    <dbReference type="NCBI Taxonomy" id="2763015"/>
    <lineage>
        <taxon>Bacteria</taxon>
        <taxon>Pseudomonadati</taxon>
        <taxon>Bacteroidota</taxon>
        <taxon>Bacteroidia</taxon>
        <taxon>Bacteroidales</taxon>
        <taxon>Rikenellaceae</taxon>
        <taxon>Alistipes</taxon>
    </lineage>
</organism>
<accession>A0ABR7CJE6</accession>
<feature type="binding site" evidence="5">
    <location>
        <position position="134"/>
    </location>
    <ligand>
        <name>AMP</name>
        <dbReference type="ChEBI" id="CHEBI:456215"/>
    </ligand>
</feature>
<dbReference type="InterPro" id="IPR027417">
    <property type="entry name" value="P-loop_NTPase"/>
</dbReference>
<keyword evidence="5 7" id="KW-0067">ATP-binding</keyword>
<keyword evidence="3 5" id="KW-0547">Nucleotide-binding</keyword>
<dbReference type="RefSeq" id="WP_118458501.1">
    <property type="nucleotide sequence ID" value="NZ_JACOOK010000001.1"/>
</dbReference>
<dbReference type="EC" id="2.7.4.3" evidence="5 7"/>
<name>A0ABR7CJE6_9BACT</name>
<evidence type="ECO:0000256" key="2">
    <source>
        <dbReference type="ARBA" id="ARBA00022727"/>
    </source>
</evidence>
<gene>
    <name evidence="5" type="primary">adk</name>
    <name evidence="8" type="ORF">H8S08_01965</name>
</gene>
<dbReference type="Proteomes" id="UP000636891">
    <property type="component" value="Unassembled WGS sequence"/>
</dbReference>
<evidence type="ECO:0000256" key="7">
    <source>
        <dbReference type="RuleBase" id="RU003331"/>
    </source>
</evidence>
<keyword evidence="9" id="KW-1185">Reference proteome</keyword>
<feature type="region of interest" description="NMP" evidence="5">
    <location>
        <begin position="31"/>
        <end position="60"/>
    </location>
</feature>
<dbReference type="GO" id="GO:0004017">
    <property type="term" value="F:AMP kinase activity"/>
    <property type="evidence" value="ECO:0007669"/>
    <property type="project" value="UniProtKB-EC"/>
</dbReference>
<dbReference type="InterPro" id="IPR000850">
    <property type="entry name" value="Adenylat/UMP-CMP_kin"/>
</dbReference>
<comment type="caution">
    <text evidence="8">The sequence shown here is derived from an EMBL/GenBank/DDBJ whole genome shotgun (WGS) entry which is preliminary data.</text>
</comment>
<dbReference type="NCBIfam" id="NF001381">
    <property type="entry name" value="PRK00279.1-3"/>
    <property type="match status" value="1"/>
</dbReference>
<keyword evidence="4 5" id="KW-0418">Kinase</keyword>
<comment type="subunit">
    <text evidence="5 7">Monomer.</text>
</comment>
<dbReference type="NCBIfam" id="NF011105">
    <property type="entry name" value="PRK14532.1"/>
    <property type="match status" value="1"/>
</dbReference>
<dbReference type="Pfam" id="PF00406">
    <property type="entry name" value="ADK"/>
    <property type="match status" value="1"/>
</dbReference>
<feature type="binding site" evidence="5">
    <location>
        <begin position="86"/>
        <end position="89"/>
    </location>
    <ligand>
        <name>AMP</name>
        <dbReference type="ChEBI" id="CHEBI:456215"/>
    </ligand>
</feature>
<feature type="binding site" evidence="5">
    <location>
        <position position="93"/>
    </location>
    <ligand>
        <name>AMP</name>
        <dbReference type="ChEBI" id="CHEBI:456215"/>
    </ligand>
</feature>
<comment type="catalytic activity">
    <reaction evidence="5 7">
        <text>AMP + ATP = 2 ADP</text>
        <dbReference type="Rhea" id="RHEA:12973"/>
        <dbReference type="ChEBI" id="CHEBI:30616"/>
        <dbReference type="ChEBI" id="CHEBI:456215"/>
        <dbReference type="ChEBI" id="CHEBI:456216"/>
        <dbReference type="EC" id="2.7.4.3"/>
    </reaction>
</comment>
<feature type="binding site" evidence="5">
    <location>
        <position position="128"/>
    </location>
    <ligand>
        <name>ATP</name>
        <dbReference type="ChEBI" id="CHEBI:30616"/>
    </ligand>
</feature>
<dbReference type="NCBIfam" id="NF011100">
    <property type="entry name" value="PRK14527.1"/>
    <property type="match status" value="1"/>
</dbReference>
<keyword evidence="5" id="KW-0963">Cytoplasm</keyword>
<comment type="pathway">
    <text evidence="5">Purine metabolism; AMP biosynthesis via salvage pathway; AMP from ADP: step 1/1.</text>
</comment>
<proteinExistence type="inferred from homology"/>